<dbReference type="Proteomes" id="UP000751190">
    <property type="component" value="Unassembled WGS sequence"/>
</dbReference>
<accession>A0A8J5XSV8</accession>
<dbReference type="AlphaFoldDB" id="A0A8J5XSV8"/>
<dbReference type="Pfam" id="PF00027">
    <property type="entry name" value="cNMP_binding"/>
    <property type="match status" value="1"/>
</dbReference>
<feature type="compositionally biased region" description="Low complexity" evidence="1">
    <location>
        <begin position="261"/>
        <end position="271"/>
    </location>
</feature>
<reference evidence="3" key="1">
    <citation type="submission" date="2021-05" db="EMBL/GenBank/DDBJ databases">
        <title>The genome of the haptophyte Pavlova lutheri (Diacronema luteri, Pavlovales) - a model for lipid biosynthesis in eukaryotic algae.</title>
        <authorList>
            <person name="Hulatt C.J."/>
            <person name="Posewitz M.C."/>
        </authorList>
    </citation>
    <scope>NUCLEOTIDE SEQUENCE</scope>
    <source>
        <strain evidence="3">NIVA-4/92</strain>
    </source>
</reference>
<dbReference type="InterPro" id="IPR014710">
    <property type="entry name" value="RmlC-like_jellyroll"/>
</dbReference>
<organism evidence="3 4">
    <name type="scientific">Diacronema lutheri</name>
    <name type="common">Unicellular marine alga</name>
    <name type="synonym">Monochrysis lutheri</name>
    <dbReference type="NCBI Taxonomy" id="2081491"/>
    <lineage>
        <taxon>Eukaryota</taxon>
        <taxon>Haptista</taxon>
        <taxon>Haptophyta</taxon>
        <taxon>Pavlovophyceae</taxon>
        <taxon>Pavlovales</taxon>
        <taxon>Pavlovaceae</taxon>
        <taxon>Diacronema</taxon>
    </lineage>
</organism>
<dbReference type="PANTHER" id="PTHR11635:SF152">
    <property type="entry name" value="CAMP-DEPENDENT PROTEIN KINASE TYPE I REGULATORY SUBUNIT-RELATED"/>
    <property type="match status" value="1"/>
</dbReference>
<dbReference type="InterPro" id="IPR018490">
    <property type="entry name" value="cNMP-bd_dom_sf"/>
</dbReference>
<dbReference type="Gene3D" id="2.60.120.10">
    <property type="entry name" value="Jelly Rolls"/>
    <property type="match status" value="1"/>
</dbReference>
<dbReference type="InterPro" id="IPR050503">
    <property type="entry name" value="cAMP-dep_PK_reg_su-like"/>
</dbReference>
<dbReference type="GO" id="GO:0034236">
    <property type="term" value="F:protein kinase A catalytic subunit binding"/>
    <property type="evidence" value="ECO:0007669"/>
    <property type="project" value="TreeGrafter"/>
</dbReference>
<evidence type="ECO:0000313" key="3">
    <source>
        <dbReference type="EMBL" id="KAG8468331.1"/>
    </source>
</evidence>
<evidence type="ECO:0000256" key="1">
    <source>
        <dbReference type="SAM" id="MobiDB-lite"/>
    </source>
</evidence>
<evidence type="ECO:0000313" key="4">
    <source>
        <dbReference type="Proteomes" id="UP000751190"/>
    </source>
</evidence>
<dbReference type="PROSITE" id="PS50042">
    <property type="entry name" value="CNMP_BINDING_3"/>
    <property type="match status" value="1"/>
</dbReference>
<feature type="compositionally biased region" description="Low complexity" evidence="1">
    <location>
        <begin position="301"/>
        <end position="313"/>
    </location>
</feature>
<dbReference type="EMBL" id="JAGTXO010000004">
    <property type="protein sequence ID" value="KAG8468331.1"/>
    <property type="molecule type" value="Genomic_DNA"/>
</dbReference>
<dbReference type="GO" id="GO:0004862">
    <property type="term" value="F:cAMP-dependent protein kinase inhibitor activity"/>
    <property type="evidence" value="ECO:0007669"/>
    <property type="project" value="TreeGrafter"/>
</dbReference>
<dbReference type="OrthoDB" id="312042at2759"/>
<evidence type="ECO:0000259" key="2">
    <source>
        <dbReference type="PROSITE" id="PS50042"/>
    </source>
</evidence>
<dbReference type="GO" id="GO:0005829">
    <property type="term" value="C:cytosol"/>
    <property type="evidence" value="ECO:0007669"/>
    <property type="project" value="TreeGrafter"/>
</dbReference>
<sequence>MRVASVRAERPSLVMALHVDSLPRSTAEACRLELYAHLLSSIRLFAHLVDRVALLSIAALACLEVHRTHSVIFRQGEHGDRLFLLLKGRVGVVFENFAQLAGGAHADGEPERPRAIEVGQIMAGMELSTFGEMAVFDSKPRSASIVAKELVITLSIPSSGFGALLQTVPDLGSRLHTARKALAKLNELQRSEEEWLDGIMQQGGKGTEHLIRQARGSSLMQRKVGEAIAINAGRHVNGTQPAPRASVARVELERRARREQASATVGAARGAAAHRLRKSDDGRRSQPQLTVSHADGGPAGGSSPEAGPGATGL</sequence>
<dbReference type="SMART" id="SM00100">
    <property type="entry name" value="cNMP"/>
    <property type="match status" value="1"/>
</dbReference>
<feature type="region of interest" description="Disordered" evidence="1">
    <location>
        <begin position="255"/>
        <end position="313"/>
    </location>
</feature>
<dbReference type="PROSITE" id="PS00889">
    <property type="entry name" value="CNMP_BINDING_2"/>
    <property type="match status" value="1"/>
</dbReference>
<proteinExistence type="predicted"/>
<dbReference type="CDD" id="cd00038">
    <property type="entry name" value="CAP_ED"/>
    <property type="match status" value="1"/>
</dbReference>
<keyword evidence="4" id="KW-1185">Reference proteome</keyword>
<dbReference type="InterPro" id="IPR000595">
    <property type="entry name" value="cNMP-bd_dom"/>
</dbReference>
<feature type="domain" description="Cyclic nucleotide-binding" evidence="2">
    <location>
        <begin position="44"/>
        <end position="165"/>
    </location>
</feature>
<protein>
    <recommendedName>
        <fullName evidence="2">Cyclic nucleotide-binding domain-containing protein</fullName>
    </recommendedName>
</protein>
<dbReference type="GO" id="GO:0005952">
    <property type="term" value="C:cAMP-dependent protein kinase complex"/>
    <property type="evidence" value="ECO:0007669"/>
    <property type="project" value="InterPro"/>
</dbReference>
<gene>
    <name evidence="3" type="ORF">KFE25_013414</name>
</gene>
<comment type="caution">
    <text evidence="3">The sequence shown here is derived from an EMBL/GenBank/DDBJ whole genome shotgun (WGS) entry which is preliminary data.</text>
</comment>
<name>A0A8J5XSV8_DIALT</name>
<dbReference type="SUPFAM" id="SSF51206">
    <property type="entry name" value="cAMP-binding domain-like"/>
    <property type="match status" value="1"/>
</dbReference>
<dbReference type="InterPro" id="IPR018488">
    <property type="entry name" value="cNMP-bd_CS"/>
</dbReference>
<dbReference type="GO" id="GO:0030552">
    <property type="term" value="F:cAMP binding"/>
    <property type="evidence" value="ECO:0007669"/>
    <property type="project" value="TreeGrafter"/>
</dbReference>
<dbReference type="PANTHER" id="PTHR11635">
    <property type="entry name" value="CAMP-DEPENDENT PROTEIN KINASE REGULATORY CHAIN"/>
    <property type="match status" value="1"/>
</dbReference>